<dbReference type="InterPro" id="IPR015797">
    <property type="entry name" value="NUDIX_hydrolase-like_dom_sf"/>
</dbReference>
<evidence type="ECO:0000256" key="5">
    <source>
        <dbReference type="ARBA" id="ARBA00022842"/>
    </source>
</evidence>
<dbReference type="InterPro" id="IPR000086">
    <property type="entry name" value="NUDIX_hydrolase_dom"/>
</dbReference>
<evidence type="ECO:0000256" key="3">
    <source>
        <dbReference type="ARBA" id="ARBA00022723"/>
    </source>
</evidence>
<name>A0ABN2E5J5_9ACTN</name>
<dbReference type="Proteomes" id="UP001500190">
    <property type="component" value="Unassembled WGS sequence"/>
</dbReference>
<gene>
    <name evidence="7" type="ORF">GCM10009742_50260</name>
</gene>
<dbReference type="PROSITE" id="PS51462">
    <property type="entry name" value="NUDIX"/>
    <property type="match status" value="1"/>
</dbReference>
<keyword evidence="8" id="KW-1185">Reference proteome</keyword>
<evidence type="ECO:0000313" key="8">
    <source>
        <dbReference type="Proteomes" id="UP001500190"/>
    </source>
</evidence>
<feature type="domain" description="Nudix hydrolase" evidence="6">
    <location>
        <begin position="3"/>
        <end position="136"/>
    </location>
</feature>
<sequence>MHSARHLTSLYLVRDRRVLLLYRRGSRAIPDSWVGIGGHLEPAELTDPTAAALRELHEELGITPEQLADLALRYVAVRDTGTEIRTTYYFTAELDAEAVVPAECSEGDLAWFDLVEDPRLDMPVTARVAFTHWLAVGRHDRKLRFVAVDAEGHEMGPA</sequence>
<proteinExistence type="inferred from homology"/>
<keyword evidence="3" id="KW-0479">Metal-binding</keyword>
<dbReference type="EMBL" id="BAAAND010000008">
    <property type="protein sequence ID" value="GAA1597211.1"/>
    <property type="molecule type" value="Genomic_DNA"/>
</dbReference>
<evidence type="ECO:0000313" key="7">
    <source>
        <dbReference type="EMBL" id="GAA1597211.1"/>
    </source>
</evidence>
<dbReference type="RefSeq" id="WP_344195470.1">
    <property type="nucleotide sequence ID" value="NZ_BAAAND010000008.1"/>
</dbReference>
<dbReference type="PANTHER" id="PTHR43758">
    <property type="entry name" value="7,8-DIHYDRO-8-OXOGUANINE TRIPHOSPHATASE"/>
    <property type="match status" value="1"/>
</dbReference>
<reference evidence="7 8" key="1">
    <citation type="journal article" date="2019" name="Int. J. Syst. Evol. Microbiol.">
        <title>The Global Catalogue of Microorganisms (GCM) 10K type strain sequencing project: providing services to taxonomists for standard genome sequencing and annotation.</title>
        <authorList>
            <consortium name="The Broad Institute Genomics Platform"/>
            <consortium name="The Broad Institute Genome Sequencing Center for Infectious Disease"/>
            <person name="Wu L."/>
            <person name="Ma J."/>
        </authorList>
    </citation>
    <scope>NUCLEOTIDE SEQUENCE [LARGE SCALE GENOMIC DNA]</scope>
    <source>
        <strain evidence="7 8">JCM 14304</strain>
    </source>
</reference>
<dbReference type="Gene3D" id="3.90.79.10">
    <property type="entry name" value="Nucleoside Triphosphate Pyrophosphohydrolase"/>
    <property type="match status" value="1"/>
</dbReference>
<keyword evidence="5" id="KW-0460">Magnesium</keyword>
<comment type="similarity">
    <text evidence="2">Belongs to the Nudix hydrolase family.</text>
</comment>
<accession>A0ABN2E5J5</accession>
<evidence type="ECO:0000256" key="1">
    <source>
        <dbReference type="ARBA" id="ARBA00001946"/>
    </source>
</evidence>
<evidence type="ECO:0000256" key="4">
    <source>
        <dbReference type="ARBA" id="ARBA00022801"/>
    </source>
</evidence>
<organism evidence="7 8">
    <name type="scientific">Kribbella karoonensis</name>
    <dbReference type="NCBI Taxonomy" id="324851"/>
    <lineage>
        <taxon>Bacteria</taxon>
        <taxon>Bacillati</taxon>
        <taxon>Actinomycetota</taxon>
        <taxon>Actinomycetes</taxon>
        <taxon>Propionibacteriales</taxon>
        <taxon>Kribbellaceae</taxon>
        <taxon>Kribbella</taxon>
    </lineage>
</organism>
<dbReference type="PANTHER" id="PTHR43758:SF8">
    <property type="entry name" value="8-OXO-DGTP DIPHOSPHATASE YTKD-RELATED"/>
    <property type="match status" value="1"/>
</dbReference>
<dbReference type="SUPFAM" id="SSF55811">
    <property type="entry name" value="Nudix"/>
    <property type="match status" value="1"/>
</dbReference>
<comment type="cofactor">
    <cofactor evidence="1">
        <name>Mg(2+)</name>
        <dbReference type="ChEBI" id="CHEBI:18420"/>
    </cofactor>
</comment>
<keyword evidence="4" id="KW-0378">Hydrolase</keyword>
<evidence type="ECO:0000259" key="6">
    <source>
        <dbReference type="PROSITE" id="PS51462"/>
    </source>
</evidence>
<evidence type="ECO:0000256" key="2">
    <source>
        <dbReference type="ARBA" id="ARBA00005582"/>
    </source>
</evidence>
<dbReference type="Pfam" id="PF00293">
    <property type="entry name" value="NUDIX"/>
    <property type="match status" value="1"/>
</dbReference>
<protein>
    <recommendedName>
        <fullName evidence="6">Nudix hydrolase domain-containing protein</fullName>
    </recommendedName>
</protein>
<comment type="caution">
    <text evidence="7">The sequence shown here is derived from an EMBL/GenBank/DDBJ whole genome shotgun (WGS) entry which is preliminary data.</text>
</comment>